<dbReference type="Gene3D" id="3.40.50.1000">
    <property type="entry name" value="HAD superfamily/HAD-like"/>
    <property type="match status" value="1"/>
</dbReference>
<gene>
    <name evidence="1" type="ORF">C7B45_16220</name>
</gene>
<name>A0A2T2WD60_9FIRM</name>
<dbReference type="InterPro" id="IPR036412">
    <property type="entry name" value="HAD-like_sf"/>
</dbReference>
<reference evidence="1 2" key="1">
    <citation type="journal article" date="2014" name="BMC Genomics">
        <title>Comparison of environmental and isolate Sulfobacillus genomes reveals diverse carbon, sulfur, nitrogen, and hydrogen metabolisms.</title>
        <authorList>
            <person name="Justice N.B."/>
            <person name="Norman A."/>
            <person name="Brown C.T."/>
            <person name="Singh A."/>
            <person name="Thomas B.C."/>
            <person name="Banfield J.F."/>
        </authorList>
    </citation>
    <scope>NUCLEOTIDE SEQUENCE [LARGE SCALE GENOMIC DNA]</scope>
    <source>
        <strain evidence="1">AMDSBA3</strain>
    </source>
</reference>
<evidence type="ECO:0000313" key="2">
    <source>
        <dbReference type="Proteomes" id="UP000241848"/>
    </source>
</evidence>
<dbReference type="EMBL" id="PXYV01000081">
    <property type="protein sequence ID" value="PSR20163.1"/>
    <property type="molecule type" value="Genomic_DNA"/>
</dbReference>
<dbReference type="InterPro" id="IPR023214">
    <property type="entry name" value="HAD_sf"/>
</dbReference>
<sequence length="151" mass="15949">MTIDVPGRGILTICHVVFDFNGTLAQDGRIETKTVTQLQELKRQYQVMIATADTFGTAAAVAKDLGLSLQVVKSGRDKEALVQRISSGVAAVGNGVNDQWMFKVADLAIAVLGPEGTSVKALAAADIVVPSIDVALGLFLTPNRLIATLRE</sequence>
<dbReference type="Pfam" id="PF08282">
    <property type="entry name" value="Hydrolase_3"/>
    <property type="match status" value="1"/>
</dbReference>
<evidence type="ECO:0000313" key="1">
    <source>
        <dbReference type="EMBL" id="PSR20163.1"/>
    </source>
</evidence>
<dbReference type="Proteomes" id="UP000241848">
    <property type="component" value="Unassembled WGS sequence"/>
</dbReference>
<dbReference type="AlphaFoldDB" id="A0A2T2WD60"/>
<dbReference type="SUPFAM" id="SSF56784">
    <property type="entry name" value="HAD-like"/>
    <property type="match status" value="1"/>
</dbReference>
<protein>
    <submittedName>
        <fullName evidence="1">Haloacid dehalogenase</fullName>
    </submittedName>
</protein>
<comment type="caution">
    <text evidence="1">The sequence shown here is derived from an EMBL/GenBank/DDBJ whole genome shotgun (WGS) entry which is preliminary data.</text>
</comment>
<proteinExistence type="predicted"/>
<organism evidence="1 2">
    <name type="scientific">Sulfobacillus acidophilus</name>
    <dbReference type="NCBI Taxonomy" id="53633"/>
    <lineage>
        <taxon>Bacteria</taxon>
        <taxon>Bacillati</taxon>
        <taxon>Bacillota</taxon>
        <taxon>Clostridia</taxon>
        <taxon>Eubacteriales</taxon>
        <taxon>Clostridiales Family XVII. Incertae Sedis</taxon>
        <taxon>Sulfobacillus</taxon>
    </lineage>
</organism>
<accession>A0A2T2WD60</accession>